<organism evidence="2 3">
    <name type="scientific">Mycena rosella</name>
    <name type="common">Pink bonnet</name>
    <name type="synonym">Agaricus rosellus</name>
    <dbReference type="NCBI Taxonomy" id="1033263"/>
    <lineage>
        <taxon>Eukaryota</taxon>
        <taxon>Fungi</taxon>
        <taxon>Dikarya</taxon>
        <taxon>Basidiomycota</taxon>
        <taxon>Agaricomycotina</taxon>
        <taxon>Agaricomycetes</taxon>
        <taxon>Agaricomycetidae</taxon>
        <taxon>Agaricales</taxon>
        <taxon>Marasmiineae</taxon>
        <taxon>Mycenaceae</taxon>
        <taxon>Mycena</taxon>
    </lineage>
</organism>
<name>A0AAD7H3H0_MYCRO</name>
<feature type="region of interest" description="Disordered" evidence="1">
    <location>
        <begin position="1"/>
        <end position="20"/>
    </location>
</feature>
<reference evidence="2" key="1">
    <citation type="submission" date="2023-03" db="EMBL/GenBank/DDBJ databases">
        <title>Massive genome expansion in bonnet fungi (Mycena s.s.) driven by repeated elements and novel gene families across ecological guilds.</title>
        <authorList>
            <consortium name="Lawrence Berkeley National Laboratory"/>
            <person name="Harder C.B."/>
            <person name="Miyauchi S."/>
            <person name="Viragh M."/>
            <person name="Kuo A."/>
            <person name="Thoen E."/>
            <person name="Andreopoulos B."/>
            <person name="Lu D."/>
            <person name="Skrede I."/>
            <person name="Drula E."/>
            <person name="Henrissat B."/>
            <person name="Morin E."/>
            <person name="Kohler A."/>
            <person name="Barry K."/>
            <person name="LaButti K."/>
            <person name="Morin E."/>
            <person name="Salamov A."/>
            <person name="Lipzen A."/>
            <person name="Mereny Z."/>
            <person name="Hegedus B."/>
            <person name="Baldrian P."/>
            <person name="Stursova M."/>
            <person name="Weitz H."/>
            <person name="Taylor A."/>
            <person name="Grigoriev I.V."/>
            <person name="Nagy L.G."/>
            <person name="Martin F."/>
            <person name="Kauserud H."/>
        </authorList>
    </citation>
    <scope>NUCLEOTIDE SEQUENCE</scope>
    <source>
        <strain evidence="2">CBHHK067</strain>
    </source>
</reference>
<proteinExistence type="predicted"/>
<evidence type="ECO:0000256" key="1">
    <source>
        <dbReference type="SAM" id="MobiDB-lite"/>
    </source>
</evidence>
<feature type="region of interest" description="Disordered" evidence="1">
    <location>
        <begin position="47"/>
        <end position="110"/>
    </location>
</feature>
<accession>A0AAD7H3H0</accession>
<keyword evidence="3" id="KW-1185">Reference proteome</keyword>
<dbReference type="EMBL" id="JARKIE010000001">
    <property type="protein sequence ID" value="KAJ7710932.1"/>
    <property type="molecule type" value="Genomic_DNA"/>
</dbReference>
<comment type="caution">
    <text evidence="2">The sequence shown here is derived from an EMBL/GenBank/DDBJ whole genome shotgun (WGS) entry which is preliminary data.</text>
</comment>
<feature type="compositionally biased region" description="Acidic residues" evidence="1">
    <location>
        <begin position="77"/>
        <end position="86"/>
    </location>
</feature>
<evidence type="ECO:0000313" key="2">
    <source>
        <dbReference type="EMBL" id="KAJ7710932.1"/>
    </source>
</evidence>
<dbReference type="AlphaFoldDB" id="A0AAD7H3H0"/>
<feature type="compositionally biased region" description="Pro residues" evidence="1">
    <location>
        <begin position="92"/>
        <end position="105"/>
    </location>
</feature>
<dbReference type="Proteomes" id="UP001221757">
    <property type="component" value="Unassembled WGS sequence"/>
</dbReference>
<protein>
    <submittedName>
        <fullName evidence="2">Uncharacterized protein</fullName>
    </submittedName>
</protein>
<gene>
    <name evidence="2" type="ORF">B0H17DRAFT_1124011</name>
</gene>
<sequence>MPAAKFRSPYCHTSKPSRSAVNHHISQKAACREKWWESLGIVISVATEERKAPEEPLIGSETPPHPASPMFTSHELPEDDGSDDSAADGFIAPPPSTSPEPPEPPQSKRATVEDILDEDDPRNFSRFVEVFPGEEDFPGHMAFVGANAMTLGEGKMVSERICVDQAAAGVAPHTPFSDEDEWELTNWLSKNASQTATDAYLKLPIKVDQLPTGPGWKCEIVGS</sequence>
<evidence type="ECO:0000313" key="3">
    <source>
        <dbReference type="Proteomes" id="UP001221757"/>
    </source>
</evidence>